<evidence type="ECO:0000313" key="2">
    <source>
        <dbReference type="Proteomes" id="UP001244341"/>
    </source>
</evidence>
<gene>
    <name evidence="1" type="ORF">OEZ85_001108</name>
</gene>
<accession>A0ABY8UNK3</accession>
<organism evidence="1 2">
    <name type="scientific">Tetradesmus obliquus</name>
    <name type="common">Green alga</name>
    <name type="synonym">Acutodesmus obliquus</name>
    <dbReference type="NCBI Taxonomy" id="3088"/>
    <lineage>
        <taxon>Eukaryota</taxon>
        <taxon>Viridiplantae</taxon>
        <taxon>Chlorophyta</taxon>
        <taxon>core chlorophytes</taxon>
        <taxon>Chlorophyceae</taxon>
        <taxon>CS clade</taxon>
        <taxon>Sphaeropleales</taxon>
        <taxon>Scenedesmaceae</taxon>
        <taxon>Tetradesmus</taxon>
    </lineage>
</organism>
<name>A0ABY8UNK3_TETOB</name>
<evidence type="ECO:0000313" key="1">
    <source>
        <dbReference type="EMBL" id="WIA22700.1"/>
    </source>
</evidence>
<proteinExistence type="predicted"/>
<protein>
    <submittedName>
        <fullName evidence="1">Uncharacterized protein</fullName>
    </submittedName>
</protein>
<dbReference type="Proteomes" id="UP001244341">
    <property type="component" value="Chromosome 15b"/>
</dbReference>
<reference evidence="1 2" key="1">
    <citation type="submission" date="2023-05" db="EMBL/GenBank/DDBJ databases">
        <title>A 100% complete, gapless, phased diploid assembly of the Scenedesmus obliquus UTEX 3031 genome.</title>
        <authorList>
            <person name="Biondi T.C."/>
            <person name="Hanschen E.R."/>
            <person name="Kwon T."/>
            <person name="Eng W."/>
            <person name="Kruse C.P.S."/>
            <person name="Koehler S.I."/>
            <person name="Kunde Y."/>
            <person name="Gleasner C.D."/>
            <person name="You Mak K.T."/>
            <person name="Polle J."/>
            <person name="Hovde B.T."/>
            <person name="Starkenburg S.R."/>
        </authorList>
    </citation>
    <scope>NUCLEOTIDE SEQUENCE [LARGE SCALE GENOMIC DNA]</scope>
    <source>
        <strain evidence="1 2">DOE0152z</strain>
    </source>
</reference>
<keyword evidence="2" id="KW-1185">Reference proteome</keyword>
<dbReference type="EMBL" id="CP126222">
    <property type="protein sequence ID" value="WIA22700.1"/>
    <property type="molecule type" value="Genomic_DNA"/>
</dbReference>
<sequence>MLYPFEFPANVAESAKAAIANDKVEAYAEQQCKTIADPSSQGSRMFIDGVPLWPMMENVGRAAYVYSQDVIDVWGDVFAKCNSMGGMAAEGVGYGIAYVYAEGLVESLGITAILESAYKKGPAQSGDGCKAVNAILDIAAAVIKARDTAADELFHVMPSYSKALGRCTPKDSEQQFKPYSIRATLAVNKNKVEVPGGRHL</sequence>